<organism evidence="2">
    <name type="scientific">uncultured Caudovirales phage</name>
    <dbReference type="NCBI Taxonomy" id="2100421"/>
    <lineage>
        <taxon>Viruses</taxon>
        <taxon>Duplodnaviria</taxon>
        <taxon>Heunggongvirae</taxon>
        <taxon>Uroviricota</taxon>
        <taxon>Caudoviricetes</taxon>
        <taxon>Peduoviridae</taxon>
        <taxon>Maltschvirus</taxon>
        <taxon>Maltschvirus maltsch</taxon>
    </lineage>
</organism>
<name>A0A6J5N5M1_9CAUD</name>
<protein>
    <submittedName>
        <fullName evidence="2">Uncharacterized protein</fullName>
    </submittedName>
</protein>
<sequence length="268" mass="30880">MARKKLDLTGALEEIIQREQEAQRLFEESGRREQLFRSEEERETDEAILEEEPEYDWTVTVPSGDFEESKIEKITETKEKKLPEPEVLDFIEQSTKGDRETHRPDLYPEYYGAGKKRQSTAVQAMQWVPTSVEELEMSELADPLFKGFPESTGLTQISVVGDLLVAYARPSKSQTTTGTLYIISGVSKELWEAIKNSESFGRSTRGAGFGRLYSEEDGSRYKSLHPDEEYWLFNLSWTSPRDIVTPPPPRVKKTTVRERKRGKRDIFK</sequence>
<feature type="region of interest" description="Disordered" evidence="1">
    <location>
        <begin position="244"/>
        <end position="268"/>
    </location>
</feature>
<feature type="compositionally biased region" description="Basic residues" evidence="1">
    <location>
        <begin position="250"/>
        <end position="268"/>
    </location>
</feature>
<gene>
    <name evidence="2" type="ORF">UFOVP629_120</name>
</gene>
<accession>A0A6J5N5M1</accession>
<feature type="compositionally biased region" description="Basic and acidic residues" evidence="1">
    <location>
        <begin position="28"/>
        <end position="40"/>
    </location>
</feature>
<evidence type="ECO:0000313" key="2">
    <source>
        <dbReference type="EMBL" id="CAB4154389.1"/>
    </source>
</evidence>
<proteinExistence type="predicted"/>
<dbReference type="EMBL" id="LR796612">
    <property type="protein sequence ID" value="CAB4154389.1"/>
    <property type="molecule type" value="Genomic_DNA"/>
</dbReference>
<evidence type="ECO:0000256" key="1">
    <source>
        <dbReference type="SAM" id="MobiDB-lite"/>
    </source>
</evidence>
<feature type="region of interest" description="Disordered" evidence="1">
    <location>
        <begin position="28"/>
        <end position="47"/>
    </location>
</feature>
<reference evidence="2" key="1">
    <citation type="submission" date="2020-04" db="EMBL/GenBank/DDBJ databases">
        <authorList>
            <person name="Chiriac C."/>
            <person name="Salcher M."/>
            <person name="Ghai R."/>
            <person name="Kavagutti S V."/>
        </authorList>
    </citation>
    <scope>NUCLEOTIDE SEQUENCE</scope>
</reference>